<dbReference type="Proteomes" id="UP001159363">
    <property type="component" value="Chromosome 5"/>
</dbReference>
<sequence length="715" mass="79059">MFACVNRIGRCRLSPGFLGGLPFPPPFHFGAPPYSPQSPSSAFKTSMLRAVQTYSLRGSAKGDPGMSIDSLIASTRKALTGVQCCHRSFGEKSINPRWRVGIRLNSGVLRADEGEARRGKLDIPEKTRRPTESSSRIPRVQKSGRDPGVALVERLDCSPPNNANRVQSPARSLPNFRKWESCRTMPLVGRFCRGSPDSPDLTFRRCSILTPFHPHRLSRLLNSTRFWLLCEPKSNPGSIPGRVTPDFCMWESCRKMPLVGGFSRGYSVSPILSFRRCSILTSIILIGSQDLDVQSRPNLFTSPSHNFPGLVAEASRLPIGCSRFTCTHVVYCSVLRKINIAMGLTALFMRRSTSSCRRRETELCVEGASSSCSGLYRVGGASCGNVVGSHCLRAQSRTAGPPDIKGRAGRCVPSIAPPVHDKAPWSKHALRGLDVLKAFGARKQPKIKKSRCETSYDTNYINILLPRTNGLKSGMDPRGNPASKVKKRGSDMGAIRATLTRTPNASLLGVVTFREKISRQLYTLFAVLHNTTRFRNRAPYSGLLVVQQVSSCLLWKFLAFDWLVVSYLSNDCGMASAIAKAPLYGAIIPAKTSELIDGRSRRAGLLHQCTGYPSGTLRPSRWRTWADEAITKPCQQRALQRPVQRCQRHCCGYSIMNSIRRSAPTAVNKDQLKRTLLPTRIVDDCSLALQCYKSIRSEEIWTALNIELLRADEGD</sequence>
<feature type="region of interest" description="Disordered" evidence="1">
    <location>
        <begin position="115"/>
        <end position="145"/>
    </location>
</feature>
<reference evidence="2 3" key="1">
    <citation type="submission" date="2023-02" db="EMBL/GenBank/DDBJ databases">
        <title>LHISI_Scaffold_Assembly.</title>
        <authorList>
            <person name="Stuart O.P."/>
            <person name="Cleave R."/>
            <person name="Magrath M.J.L."/>
            <person name="Mikheyev A.S."/>
        </authorList>
    </citation>
    <scope>NUCLEOTIDE SEQUENCE [LARGE SCALE GENOMIC DNA]</scope>
    <source>
        <strain evidence="2">Daus_M_001</strain>
        <tissue evidence="2">Leg muscle</tissue>
    </source>
</reference>
<keyword evidence="3" id="KW-1185">Reference proteome</keyword>
<protein>
    <submittedName>
        <fullName evidence="2">Uncharacterized protein</fullName>
    </submittedName>
</protein>
<comment type="caution">
    <text evidence="2">The sequence shown here is derived from an EMBL/GenBank/DDBJ whole genome shotgun (WGS) entry which is preliminary data.</text>
</comment>
<organism evidence="2 3">
    <name type="scientific">Dryococelus australis</name>
    <dbReference type="NCBI Taxonomy" id="614101"/>
    <lineage>
        <taxon>Eukaryota</taxon>
        <taxon>Metazoa</taxon>
        <taxon>Ecdysozoa</taxon>
        <taxon>Arthropoda</taxon>
        <taxon>Hexapoda</taxon>
        <taxon>Insecta</taxon>
        <taxon>Pterygota</taxon>
        <taxon>Neoptera</taxon>
        <taxon>Polyneoptera</taxon>
        <taxon>Phasmatodea</taxon>
        <taxon>Verophasmatodea</taxon>
        <taxon>Anareolatae</taxon>
        <taxon>Phasmatidae</taxon>
        <taxon>Eurycanthinae</taxon>
        <taxon>Dryococelus</taxon>
    </lineage>
</organism>
<dbReference type="EMBL" id="JARBHB010000006">
    <property type="protein sequence ID" value="KAJ8881007.1"/>
    <property type="molecule type" value="Genomic_DNA"/>
</dbReference>
<evidence type="ECO:0000313" key="2">
    <source>
        <dbReference type="EMBL" id="KAJ8881007.1"/>
    </source>
</evidence>
<gene>
    <name evidence="2" type="ORF">PR048_017480</name>
</gene>
<accession>A0ABQ9H9L3</accession>
<evidence type="ECO:0000256" key="1">
    <source>
        <dbReference type="SAM" id="MobiDB-lite"/>
    </source>
</evidence>
<proteinExistence type="predicted"/>
<evidence type="ECO:0000313" key="3">
    <source>
        <dbReference type="Proteomes" id="UP001159363"/>
    </source>
</evidence>
<feature type="compositionally biased region" description="Basic and acidic residues" evidence="1">
    <location>
        <begin position="115"/>
        <end position="131"/>
    </location>
</feature>
<name>A0ABQ9H9L3_9NEOP</name>